<dbReference type="Proteomes" id="UP000800200">
    <property type="component" value="Unassembled WGS sequence"/>
</dbReference>
<protein>
    <submittedName>
        <fullName evidence="2">Uncharacterized protein</fullName>
    </submittedName>
</protein>
<keyword evidence="1" id="KW-0472">Membrane</keyword>
<evidence type="ECO:0000313" key="3">
    <source>
        <dbReference type="Proteomes" id="UP000800200"/>
    </source>
</evidence>
<evidence type="ECO:0000313" key="2">
    <source>
        <dbReference type="EMBL" id="KAF2186541.1"/>
    </source>
</evidence>
<dbReference type="AlphaFoldDB" id="A0A6A6E3S6"/>
<proteinExistence type="predicted"/>
<keyword evidence="3" id="KW-1185">Reference proteome</keyword>
<gene>
    <name evidence="2" type="ORF">K469DRAFT_140238</name>
</gene>
<sequence>MVHMITGGHQLKRARIVILPLRSAWLSKNECMTQVFPIPHSYVLLVMAVSMVELEARSFSRNTFRAAFSSSLLRSHPSLSSYRFIWSKFFTISHTWSLSIIFYSLLSYMTLRHPTSFTPNLYLQSFFYHCYVFFLL</sequence>
<keyword evidence="1" id="KW-1133">Transmembrane helix</keyword>
<feature type="transmembrane region" description="Helical" evidence="1">
    <location>
        <begin position="89"/>
        <end position="111"/>
    </location>
</feature>
<name>A0A6A6E3S6_9PEZI</name>
<dbReference type="EMBL" id="ML994629">
    <property type="protein sequence ID" value="KAF2186541.1"/>
    <property type="molecule type" value="Genomic_DNA"/>
</dbReference>
<evidence type="ECO:0000256" key="1">
    <source>
        <dbReference type="SAM" id="Phobius"/>
    </source>
</evidence>
<keyword evidence="1" id="KW-0812">Transmembrane</keyword>
<reference evidence="2" key="1">
    <citation type="journal article" date="2020" name="Stud. Mycol.">
        <title>101 Dothideomycetes genomes: a test case for predicting lifestyles and emergence of pathogens.</title>
        <authorList>
            <person name="Haridas S."/>
            <person name="Albert R."/>
            <person name="Binder M."/>
            <person name="Bloem J."/>
            <person name="Labutti K."/>
            <person name="Salamov A."/>
            <person name="Andreopoulos B."/>
            <person name="Baker S."/>
            <person name="Barry K."/>
            <person name="Bills G."/>
            <person name="Bluhm B."/>
            <person name="Cannon C."/>
            <person name="Castanera R."/>
            <person name="Culley D."/>
            <person name="Daum C."/>
            <person name="Ezra D."/>
            <person name="Gonzalez J."/>
            <person name="Henrissat B."/>
            <person name="Kuo A."/>
            <person name="Liang C."/>
            <person name="Lipzen A."/>
            <person name="Lutzoni F."/>
            <person name="Magnuson J."/>
            <person name="Mondo S."/>
            <person name="Nolan M."/>
            <person name="Ohm R."/>
            <person name="Pangilinan J."/>
            <person name="Park H.-J."/>
            <person name="Ramirez L."/>
            <person name="Alfaro M."/>
            <person name="Sun H."/>
            <person name="Tritt A."/>
            <person name="Yoshinaga Y."/>
            <person name="Zwiers L.-H."/>
            <person name="Turgeon B."/>
            <person name="Goodwin S."/>
            <person name="Spatafora J."/>
            <person name="Crous P."/>
            <person name="Grigoriev I."/>
        </authorList>
    </citation>
    <scope>NUCLEOTIDE SEQUENCE</scope>
    <source>
        <strain evidence="2">CBS 207.26</strain>
    </source>
</reference>
<organism evidence="2 3">
    <name type="scientific">Zopfia rhizophila CBS 207.26</name>
    <dbReference type="NCBI Taxonomy" id="1314779"/>
    <lineage>
        <taxon>Eukaryota</taxon>
        <taxon>Fungi</taxon>
        <taxon>Dikarya</taxon>
        <taxon>Ascomycota</taxon>
        <taxon>Pezizomycotina</taxon>
        <taxon>Dothideomycetes</taxon>
        <taxon>Dothideomycetes incertae sedis</taxon>
        <taxon>Zopfiaceae</taxon>
        <taxon>Zopfia</taxon>
    </lineage>
</organism>
<accession>A0A6A6E3S6</accession>